<feature type="compositionally biased region" description="Pro residues" evidence="1">
    <location>
        <begin position="105"/>
        <end position="116"/>
    </location>
</feature>
<dbReference type="EMBL" id="JAGTTM010000001">
    <property type="protein sequence ID" value="MCC2028624.1"/>
    <property type="molecule type" value="Genomic_DNA"/>
</dbReference>
<accession>A0A9X1LMS7</accession>
<protein>
    <submittedName>
        <fullName evidence="2">Uncharacterized protein</fullName>
    </submittedName>
</protein>
<comment type="caution">
    <text evidence="2">The sequence shown here is derived from an EMBL/GenBank/DDBJ whole genome shotgun (WGS) entry which is preliminary data.</text>
</comment>
<reference evidence="2" key="1">
    <citation type="submission" date="2021-04" db="EMBL/GenBank/DDBJ databases">
        <title>Microbacterium tenobrionis sp. nov. and Microbacterium allomyrinae sp. nov., isolated from larvae of Tenobrio molitor and Allomyrina dichotoma, respectively.</title>
        <authorList>
            <person name="Lee S.D."/>
        </authorList>
    </citation>
    <scope>NUCLEOTIDE SEQUENCE</scope>
    <source>
        <strain evidence="2">YMB-B2</strain>
    </source>
</reference>
<dbReference type="Proteomes" id="UP001139289">
    <property type="component" value="Unassembled WGS sequence"/>
</dbReference>
<gene>
    <name evidence="2" type="ORF">KEC56_03640</name>
</gene>
<evidence type="ECO:0000313" key="3">
    <source>
        <dbReference type="Proteomes" id="UP001139289"/>
    </source>
</evidence>
<name>A0A9X1LMS7_9MICO</name>
<organism evidence="2 3">
    <name type="scientific">Microbacterium tenebrionis</name>
    <dbReference type="NCBI Taxonomy" id="2830665"/>
    <lineage>
        <taxon>Bacteria</taxon>
        <taxon>Bacillati</taxon>
        <taxon>Actinomycetota</taxon>
        <taxon>Actinomycetes</taxon>
        <taxon>Micrococcales</taxon>
        <taxon>Microbacteriaceae</taxon>
        <taxon>Microbacterium</taxon>
    </lineage>
</organism>
<feature type="region of interest" description="Disordered" evidence="1">
    <location>
        <begin position="98"/>
        <end position="125"/>
    </location>
</feature>
<keyword evidence="3" id="KW-1185">Reference proteome</keyword>
<proteinExistence type="predicted"/>
<dbReference type="RefSeq" id="WP_227529844.1">
    <property type="nucleotide sequence ID" value="NZ_JAGTTM010000001.1"/>
</dbReference>
<sequence>MPKELDAPDDDDRLVVAVVRSGGVAGISRRWTVAPPRPEIDVWVGLIERCPWDAPQHKDRGADRYVWSIQARMPQQVRERELADSELQGAWRELVEAVREADSPSPSPTPAPSPIPPREDPASPE</sequence>
<evidence type="ECO:0000313" key="2">
    <source>
        <dbReference type="EMBL" id="MCC2028624.1"/>
    </source>
</evidence>
<dbReference type="AlphaFoldDB" id="A0A9X1LMS7"/>
<evidence type="ECO:0000256" key="1">
    <source>
        <dbReference type="SAM" id="MobiDB-lite"/>
    </source>
</evidence>